<dbReference type="Gene3D" id="3.40.190.10">
    <property type="entry name" value="Periplasmic binding protein-like II"/>
    <property type="match status" value="2"/>
</dbReference>
<evidence type="ECO:0000313" key="4">
    <source>
        <dbReference type="EMBL" id="MBH0237974.1"/>
    </source>
</evidence>
<organism evidence="4 5">
    <name type="scientific">Methylobrevis albus</name>
    <dbReference type="NCBI Taxonomy" id="2793297"/>
    <lineage>
        <taxon>Bacteria</taxon>
        <taxon>Pseudomonadati</taxon>
        <taxon>Pseudomonadota</taxon>
        <taxon>Alphaproteobacteria</taxon>
        <taxon>Hyphomicrobiales</taxon>
        <taxon>Pleomorphomonadaceae</taxon>
        <taxon>Methylobrevis</taxon>
    </lineage>
</organism>
<sequence>MPADRIARLRAVALSLALVAGLPLAAQAETLKLGNEGVYPPFSMVDAAGNLTGVEPDLAREMCKRMAVECEFVVMDFKALIPSMLQGKFDVLVSQVTPTPERKEKMLFGTRIVANPNVFIMPADADYPFTREGVAGKGLKIATQRGGAGIKLLQERFGDSVEIVLYDNPDQFHLDMLAGRVHASFEAKINSSVDFLTKAGGEKFKMGTEDFWLGEDSVPEAERGLSWVVRKDSPELLARMDVALKEIIADCTYTAIRKKYLEIEALPEEAACADKTN</sequence>
<dbReference type="Proteomes" id="UP000631694">
    <property type="component" value="Unassembled WGS sequence"/>
</dbReference>
<keyword evidence="1 2" id="KW-0732">Signal</keyword>
<evidence type="ECO:0000256" key="1">
    <source>
        <dbReference type="ARBA" id="ARBA00022729"/>
    </source>
</evidence>
<evidence type="ECO:0000313" key="5">
    <source>
        <dbReference type="Proteomes" id="UP000631694"/>
    </source>
</evidence>
<keyword evidence="5" id="KW-1185">Reference proteome</keyword>
<name>A0A931I220_9HYPH</name>
<dbReference type="AlphaFoldDB" id="A0A931I220"/>
<feature type="signal peptide" evidence="2">
    <location>
        <begin position="1"/>
        <end position="28"/>
    </location>
</feature>
<dbReference type="SUPFAM" id="SSF53850">
    <property type="entry name" value="Periplasmic binding protein-like II"/>
    <property type="match status" value="1"/>
</dbReference>
<reference evidence="4" key="1">
    <citation type="submission" date="2020-12" db="EMBL/GenBank/DDBJ databases">
        <title>Methylobrevis albus sp. nov., isolated from fresh water lack sediment.</title>
        <authorList>
            <person name="Zou Q."/>
        </authorList>
    </citation>
    <scope>NUCLEOTIDE SEQUENCE</scope>
    <source>
        <strain evidence="4">L22</strain>
    </source>
</reference>
<dbReference type="Pfam" id="PF00497">
    <property type="entry name" value="SBP_bac_3"/>
    <property type="match status" value="1"/>
</dbReference>
<dbReference type="InterPro" id="IPR001638">
    <property type="entry name" value="Solute-binding_3/MltF_N"/>
</dbReference>
<dbReference type="EMBL" id="JADZLT010000049">
    <property type="protein sequence ID" value="MBH0237974.1"/>
    <property type="molecule type" value="Genomic_DNA"/>
</dbReference>
<dbReference type="PANTHER" id="PTHR35936:SF17">
    <property type="entry name" value="ARGININE-BINDING EXTRACELLULAR PROTEIN ARTP"/>
    <property type="match status" value="1"/>
</dbReference>
<evidence type="ECO:0000256" key="2">
    <source>
        <dbReference type="SAM" id="SignalP"/>
    </source>
</evidence>
<feature type="domain" description="Solute-binding protein family 3/N-terminal" evidence="3">
    <location>
        <begin position="30"/>
        <end position="264"/>
    </location>
</feature>
<dbReference type="SMART" id="SM00062">
    <property type="entry name" value="PBPb"/>
    <property type="match status" value="1"/>
</dbReference>
<accession>A0A931I220</accession>
<dbReference type="PANTHER" id="PTHR35936">
    <property type="entry name" value="MEMBRANE-BOUND LYTIC MUREIN TRANSGLYCOSYLASE F"/>
    <property type="match status" value="1"/>
</dbReference>
<feature type="chain" id="PRO_5037945196" evidence="2">
    <location>
        <begin position="29"/>
        <end position="277"/>
    </location>
</feature>
<comment type="caution">
    <text evidence="4">The sequence shown here is derived from an EMBL/GenBank/DDBJ whole genome shotgun (WGS) entry which is preliminary data.</text>
</comment>
<protein>
    <submittedName>
        <fullName evidence="4">Transporter substrate-binding domain-containing protein</fullName>
    </submittedName>
</protein>
<gene>
    <name evidence="4" type="ORF">I5731_09095</name>
</gene>
<dbReference type="RefSeq" id="WP_197311027.1">
    <property type="nucleotide sequence ID" value="NZ_JADZLT010000049.1"/>
</dbReference>
<proteinExistence type="predicted"/>
<evidence type="ECO:0000259" key="3">
    <source>
        <dbReference type="SMART" id="SM00062"/>
    </source>
</evidence>